<dbReference type="EMBL" id="FOKQ01000012">
    <property type="protein sequence ID" value="SFC39183.1"/>
    <property type="molecule type" value="Genomic_DNA"/>
</dbReference>
<proteinExistence type="predicted"/>
<keyword evidence="1" id="KW-1133">Transmembrane helix</keyword>
<dbReference type="Proteomes" id="UP000182192">
    <property type="component" value="Unassembled WGS sequence"/>
</dbReference>
<dbReference type="OrthoDB" id="2065929at2"/>
<feature type="transmembrane region" description="Helical" evidence="1">
    <location>
        <begin position="26"/>
        <end position="44"/>
    </location>
</feature>
<evidence type="ECO:0000313" key="3">
    <source>
        <dbReference type="Proteomes" id="UP000182192"/>
    </source>
</evidence>
<reference evidence="2 3" key="1">
    <citation type="submission" date="2016-10" db="EMBL/GenBank/DDBJ databases">
        <authorList>
            <person name="de Groot N.N."/>
        </authorList>
    </citation>
    <scope>NUCLEOTIDE SEQUENCE [LARGE SCALE GENOMIC DNA]</scope>
    <source>
        <strain evidence="2 3">AR67</strain>
    </source>
</reference>
<protein>
    <submittedName>
        <fullName evidence="2">Uncharacterized protein</fullName>
    </submittedName>
</protein>
<evidence type="ECO:0000313" key="2">
    <source>
        <dbReference type="EMBL" id="SFC39183.1"/>
    </source>
</evidence>
<organism evidence="2 3">
    <name type="scientific">Ruminococcus albus</name>
    <dbReference type="NCBI Taxonomy" id="1264"/>
    <lineage>
        <taxon>Bacteria</taxon>
        <taxon>Bacillati</taxon>
        <taxon>Bacillota</taxon>
        <taxon>Clostridia</taxon>
        <taxon>Eubacteriales</taxon>
        <taxon>Oscillospiraceae</taxon>
        <taxon>Ruminococcus</taxon>
    </lineage>
</organism>
<sequence>MIQNKNKKHPKSDHIKIHKVGRRYSYFKRVISFAIVFAMVVNLMPMQLLSDIFHIDISMKVMAASESDIIYDSTTHTVTIGSPADLVTFSQVYAAYDPDDNTTIDHSGDTISIAFGSGNSTALMTGYIPLGTSSNPFKGTLKIATSSSLNIFRLDDPFFDYVCDSASIISTEDLTSTTMEIMVTTNDTMKPVLANHVVHDSEHDWENDSVHEWSVKKSIYIPNDPGENTHAYTTAGIIGQMDEDAQLIINVEDNVKQSGTGIDFPNANINGNTDIGYICHVMDKGSKLTVKTAGGTNNDYTITTSSGNAGGVVGVMRENSVLTMQCNMNKINAYVTAGGSGNYAGGIVGKCDGGTIVLDSSVFNYTDSENNSKYQIGNVITGVAGSGGVAGYYRPLLSSGTSTFDVLLYDTSSARVEGAGNVGGLFGVLENKTVVNDADAAGGVITITDSQNKVNTITANHTTSACNNYGGLIGLYQAYNLADTLVIQNVSVTSSIGASIYYNFYGGGIGLIDSTAAGSNSSAYVLFSGTEFTVTAGNDKDNSSSRNYGGLVGQANNSFIDTNNVSTANGSSFKGGGLIGSITDGVLRLSGTSTLTGSVSNNSNYSGQLVGFRDDSVVFAESGWRYNRMTTCSVDDIGAWGEVIRFNGGTASTDEGTGHTLKTELIETGGNAVLTVDETAHTITIGAHTVTTDSETSISDTSLGSLTDFAKAALCFTIDASSAPAISFASGSSSYSVIKNANISLTADITLSGTGLTGLTRDNDSADNASVAAAKCVYSGHFDGGNHTIYLSTGEAFGYRNDSELSDHSSQGNGKIYFHKYNGLFGILDRTFSDSSDYSIKDVTFAGNTCISATRAMYVGSAAGRVTNDFKTSNVHSSTVFNYGGSSVLYLGRLVGDCSSSINSINISGTSSSELSVFSGNVTGNNSNSDSCIGGVIGIISHASNETESWYFSNVKSMGEIKNTNGNIRQQLGGLVAVIKSYSWLGTTDSENAVFNSRTLTLNGVVTDGLIIQGKLKNTEKDHAVVSMGGLLGYSWLNTDVVFADVDVNNSSKVSLISTNSNKGDFAGLVYAATGKWTVTDLDINSIVIETTNGSGNAGSARSFGMLVNKGFNGDPASTGSSAIYMLLPSTSSYSITSCTFNNMPTPGTNFDFDELVTYSAYYRNEYNENGLPTGDHIPYPEGDEDNLYILQNGCGVISIRTSTASGLVMNDSSASNSYAAQTSLGVYPNPYSRYYYNLDLITSNDASDLTTPQKKLMSWALSVYAHRSIKTNFTSTFTDGNIENLAYDMTGYSWYPVDIDTSGDKTNGGFYTSSVSESVTTYTWHSVNNTKVNGTFTFANKEFELSEKAKYDANISSECDRTSLYYSSLFPHTQHYLLHEGLFRNVKNTLRVGAVTLNGNIGAVVVSDNTASICGALVCGKVEGKDADHLAKVDMTSGSISLNGISVHNLSVATGTYGTVSSAYAPLLINKSGKNTSLTISNVSNTTAYNSGSTTLYAATSLIGDVGYSTADDVNINFSKIKLDARDSSAVISDTDLSGSTGNFNSMYKTYHALFTKATLLHSFSYASGSGVYNYSWAADWDANNDGNADTTHNGNVTYGLELWDGSDSASSITNSSSGRTQYIGQEHCYSGSSTYTSPKASDATSPYNFAGFLPYVYTAYDEDESYYQIEVNHAVIVLDGCGTYNDPYVLATGTKLMTVANWINGGSFAGTQEICVPNGLKNSNYRNTLWCNNDHVVFTSDGTTFKDSSNNEITFDDMRKYLAGAYYIIDADSETETNPETELKTVDSITIESGFKGFGNTTTAANRFRGVIDGNGKTIINETGYPLIYYSNGSVVRDVTINVTGDVTLYGNNNSFETPVSISSSSTTSGTKVTTTVTSSGGNEAYGAVIGRIMGGDNIIDGVQLVLGSSSDKININIRGNSYKDEVNTSNSSISVKTYGNYAQLVPVGGYVGVVVNGGLVFRNMSRSNTYNETLFSNVNFRAVANSAVDTSPMSDSNNEWLYVNPIVGRVIGGYVINESTDNKYRPYEDGTRTFTGGTTNETDTWSDGAVTLKNGTKHYSIADVDSTSAGGKLGVTSGRAITVPDGQSLFMLSLITNGGMGIKSAIHNKGTDAPGNVTLGTKTGYYDGFYTVRSASYSDVGCGKSTSSSSYPDFLTYAAKDNYYDSFSATYGGFTANYYKNYRYNPYIIRKYTQETTDVIKYKNASNVQNTVVNGEGGDPVYYAGIIANGTNNSSITLSASNSTYVLPDGFKGINRILRNGITTTSVNTSAILYVNSFNGNGNTISQNTSYVYYQKANSEFDTYYNPYNNQDSNGLGLFNCYASSANATITNLKLKGIVKCRLIQSSKSDGGEVENTKDNVFDKGFVCSVGSLYGTNYVGGKTYTINSVALNNVDVFSPKYAGGLIGNNAVNLTLNIQNNALAGGAGYDSSQIRVHSGVIAGGLLGRTGNNPITFSLDYNDKYFSITEIVSDCQGGITTDYFNFGVGGLIGVLRATGTQSAQCTINNIKIGSDDSSLTTLSYVTSDKANLYAGGMIGIINRAWMKMDDCDVFNLQVESPLASGGLIGHWATSGGQPSGGNNWTRNANITNDRQSEISNVSISCTIDGLTPYIRSTGTTVYSSAGGFLASGKEDLFDTYFVNCSIKGYSISGNVAAGGVVGIWGDTSTKGASNFDQHILILDNVEVSDCSITSNGSDITNIDSKGTTIGTILEGNAGGLVGKLSNGTTDQTSRDASGGSSQNGETLGNYYIYGYNILTKNIDLTGNNMGGIVGTNANSKHNCIMIAGFSRQDSRNVPNITEAMIGRSFDCSAYTFSTTETASGGTYITPATNNYYGTKLIYNSSTETNDKFAGYVVCADYEGLSLENSTRKTTWSDFAESNTHNVTIGSPYVTSSGFTIVDNGSHYLTGDGVDYYTHEGEDAPIIDYSHSAIGHILGDVVNYSISGDTVTATPLTAEPKRYAFAYSQIESLSSGSTGTLIKKLYTNNKYSSYNTELSTFAGPTNDFPVLVVDDVHAANTTELINNYIRYLTNTDFNYARNSLGNTENAEMNTASEVYRIVIGTCVWDDENGVFNYFATDPNLLQSSGQFKMKSGSYDNGGSVGQFTLVDVQYMDPGDTTHTNVAFHLYIPVVVEKIMRYDFRATFLTGTSYVKQPYFNEWNDATGGNSLIENIGNPVTLEMHYTYKKTISEWNDMVNSGESFLYTYSKKMQVIDATGRGLPSGTRMVLVDPNVGNRFYYGTTSVYQSGTSNYLNLNLFHVNKDGTGDAFTSVYMNDFFDVSVSDAGGTGKYDIVTLAEGVDATVANYKSAGAVIRNGDVYYKYKENGDGAYNISIAYKDGVWDSDTESANYGYLGEDYYISFFTPVSDNNFYHLEFFDPGTFNYSAYPSVVDTNYHSHLLTGKIFTNDFSITETNTTTKMSLASESLNDTISAQLTANVGIESSIRTTIYTYLGFDSVKVYQSFLLSLNMQNSASDQIRGIQVRPKVSFGTEGFKINNGEDISDSVNVIVGSNFIEFRDGVDLSPYLQATCNTSNAAYGQNVVIQTTVNLKYDNKDDMEDQFPLRDTSEENNHSSVIGTKMLGSSNLSSSATSAAYSKTVDEKWGSRGLLYFITTSSKAKLTLNSDDSGNQNGEYYQLGINARDMDSIDSANGYVPMKMRAFYDVSDVGEADNARGMKLIVTIRRKDDYTDTGVLTINEYVTDLVIGDKYFDTFEPENEGDVYSSTVTTASSPSATSYVYVIQNPSSTMKYVADDGKTYYEIPLTLSVFTGTGSLFEGDSSPASKYYSNYMIDLKAELYYDTDCENYIEGTTDNDHVIWTNAKILTEVIDPD</sequence>
<dbReference type="Gene3D" id="2.160.20.110">
    <property type="match status" value="1"/>
</dbReference>
<evidence type="ECO:0000256" key="1">
    <source>
        <dbReference type="SAM" id="Phobius"/>
    </source>
</evidence>
<dbReference type="RefSeq" id="WP_074961084.1">
    <property type="nucleotide sequence ID" value="NZ_FOKQ01000012.1"/>
</dbReference>
<gene>
    <name evidence="2" type="ORF">SAMN02910406_01633</name>
</gene>
<accession>A0A1I1IZV0</accession>
<keyword evidence="1" id="KW-0472">Membrane</keyword>
<keyword evidence="1" id="KW-0812">Transmembrane</keyword>
<name>A0A1I1IZV0_RUMAL</name>